<evidence type="ECO:0008006" key="4">
    <source>
        <dbReference type="Google" id="ProtNLM"/>
    </source>
</evidence>
<proteinExistence type="predicted"/>
<name>D0LS92_HALO1</name>
<dbReference type="RefSeq" id="WP_012828191.1">
    <property type="nucleotide sequence ID" value="NC_013440.1"/>
</dbReference>
<feature type="transmembrane region" description="Helical" evidence="1">
    <location>
        <begin position="131"/>
        <end position="153"/>
    </location>
</feature>
<dbReference type="InterPro" id="IPR005642">
    <property type="entry name" value="LysO"/>
</dbReference>
<evidence type="ECO:0000256" key="1">
    <source>
        <dbReference type="SAM" id="Phobius"/>
    </source>
</evidence>
<organism evidence="2 3">
    <name type="scientific">Haliangium ochraceum (strain DSM 14365 / JCM 11303 / SMP-2)</name>
    <dbReference type="NCBI Taxonomy" id="502025"/>
    <lineage>
        <taxon>Bacteria</taxon>
        <taxon>Pseudomonadati</taxon>
        <taxon>Myxococcota</taxon>
        <taxon>Polyangia</taxon>
        <taxon>Haliangiales</taxon>
        <taxon>Kofleriaceae</taxon>
        <taxon>Haliangium</taxon>
    </lineage>
</organism>
<sequence>MIFSILVALTLGLGILAGNADLLPWLGSEVGTYVLFALIFLVLFTAGGDRRTYEIVREQGVKLLWVPVAIILGNTAGLLVLAAVYDGLSVRQTLAVGSGYGYYTVASVFVQEMEGATLGAIALIANVLREVATLLLAPLVFRYLGGNACVAMGGATVSDSTLPIIAKACGKEIIPVAFVSGLLITIAVPFLLMAILG</sequence>
<keyword evidence="1" id="KW-0812">Transmembrane</keyword>
<reference evidence="2 3" key="1">
    <citation type="journal article" date="2010" name="Stand. Genomic Sci.">
        <title>Complete genome sequence of Haliangium ochraceum type strain (SMP-2).</title>
        <authorList>
            <consortium name="US DOE Joint Genome Institute (JGI-PGF)"/>
            <person name="Ivanova N."/>
            <person name="Daum C."/>
            <person name="Lang E."/>
            <person name="Abt B."/>
            <person name="Kopitz M."/>
            <person name="Saunders E."/>
            <person name="Lapidus A."/>
            <person name="Lucas S."/>
            <person name="Glavina Del Rio T."/>
            <person name="Nolan M."/>
            <person name="Tice H."/>
            <person name="Copeland A."/>
            <person name="Cheng J.F."/>
            <person name="Chen F."/>
            <person name="Bruce D."/>
            <person name="Goodwin L."/>
            <person name="Pitluck S."/>
            <person name="Mavromatis K."/>
            <person name="Pati A."/>
            <person name="Mikhailova N."/>
            <person name="Chen A."/>
            <person name="Palaniappan K."/>
            <person name="Land M."/>
            <person name="Hauser L."/>
            <person name="Chang Y.J."/>
            <person name="Jeffries C.D."/>
            <person name="Detter J.C."/>
            <person name="Brettin T."/>
            <person name="Rohde M."/>
            <person name="Goker M."/>
            <person name="Bristow J."/>
            <person name="Markowitz V."/>
            <person name="Eisen J.A."/>
            <person name="Hugenholtz P."/>
            <person name="Kyrpides N.C."/>
            <person name="Klenk H.P."/>
        </authorList>
    </citation>
    <scope>NUCLEOTIDE SEQUENCE [LARGE SCALE GENOMIC DNA]</scope>
    <source>
        <strain evidence="3">DSM 14365 / CIP 107738 / JCM 11303 / AJ 13395 / SMP-2</strain>
    </source>
</reference>
<dbReference type="GO" id="GO:0015661">
    <property type="term" value="F:L-lysine efflux transmembrane transporter activity"/>
    <property type="evidence" value="ECO:0007669"/>
    <property type="project" value="InterPro"/>
</dbReference>
<dbReference type="EMBL" id="CP001804">
    <property type="protein sequence ID" value="ACY15591.1"/>
    <property type="molecule type" value="Genomic_DNA"/>
</dbReference>
<dbReference type="KEGG" id="hoh:Hoch_3085"/>
<feature type="transmembrane region" description="Helical" evidence="1">
    <location>
        <begin position="60"/>
        <end position="85"/>
    </location>
</feature>
<evidence type="ECO:0000313" key="3">
    <source>
        <dbReference type="Proteomes" id="UP000001880"/>
    </source>
</evidence>
<keyword evidence="3" id="KW-1185">Reference proteome</keyword>
<dbReference type="PANTHER" id="PTHR35804">
    <property type="entry name" value="LYSINE EXPORTER LYSO"/>
    <property type="match status" value="1"/>
</dbReference>
<dbReference type="AlphaFoldDB" id="D0LS92"/>
<feature type="transmembrane region" description="Helical" evidence="1">
    <location>
        <begin position="173"/>
        <end position="196"/>
    </location>
</feature>
<gene>
    <name evidence="2" type="ordered locus">Hoch_3085</name>
</gene>
<dbReference type="eggNOG" id="COG2431">
    <property type="taxonomic scope" value="Bacteria"/>
</dbReference>
<keyword evidence="1" id="KW-1133">Transmembrane helix</keyword>
<dbReference type="PANTHER" id="PTHR35804:SF1">
    <property type="entry name" value="LYSINE EXPORTER LYSO"/>
    <property type="match status" value="1"/>
</dbReference>
<dbReference type="HOGENOM" id="CLU_078428_1_0_7"/>
<dbReference type="STRING" id="502025.Hoch_3085"/>
<feature type="transmembrane region" description="Helical" evidence="1">
    <location>
        <begin position="30"/>
        <end position="48"/>
    </location>
</feature>
<accession>D0LS92</accession>
<dbReference type="GO" id="GO:0005886">
    <property type="term" value="C:plasma membrane"/>
    <property type="evidence" value="ECO:0007669"/>
    <property type="project" value="TreeGrafter"/>
</dbReference>
<keyword evidence="1" id="KW-0472">Membrane</keyword>
<feature type="transmembrane region" description="Helical" evidence="1">
    <location>
        <begin position="100"/>
        <end position="124"/>
    </location>
</feature>
<dbReference type="Pfam" id="PF03956">
    <property type="entry name" value="Lys_export"/>
    <property type="match status" value="1"/>
</dbReference>
<evidence type="ECO:0000313" key="2">
    <source>
        <dbReference type="EMBL" id="ACY15591.1"/>
    </source>
</evidence>
<protein>
    <recommendedName>
        <fullName evidence="4">Lysine exporter LysO family protein</fullName>
    </recommendedName>
</protein>
<dbReference type="Proteomes" id="UP000001880">
    <property type="component" value="Chromosome"/>
</dbReference>